<proteinExistence type="predicted"/>
<dbReference type="KEGG" id="vg:41332209"/>
<accession>Q6XM17</accession>
<sequence length="122" mass="14039">MATMDGRSCIRRQVLVNSLSKAGLFLRPDSRLCSSYVEGTLDENWDVDRVVHECALMHWLYNYTNYASKLTEAYSFFSMFFTEGKAVKEFIKDKVQPVIKFGIIEAHGGIPMTWPWMLTSLT</sequence>
<dbReference type="RefSeq" id="YP_009665632.1">
    <property type="nucleotide sequence ID" value="NC_043252.1"/>
</dbReference>
<dbReference type="GeneID" id="41332209"/>
<name>Q6XM17_9PHYC</name>
<reference evidence="1" key="2">
    <citation type="submission" date="2003-01" db="EMBL/GenBank/DDBJ databases">
        <title>Partial Nucleotide Sequence of the Feldmannia irregularis Virus FirrV-1 Genome: On the Evolution of Large Phaeoviral Genomes.</title>
        <authorList>
            <person name="Delaroque N."/>
            <person name="Knippers R."/>
            <person name="Mueller D.G."/>
            <person name="Boland W."/>
        </authorList>
    </citation>
    <scope>NUCLEOTIDE SEQUENCE</scope>
    <source>
        <strain evidence="1">FirrV-1</strain>
    </source>
</reference>
<dbReference type="EMBL" id="AY225134">
    <property type="protein sequence ID" value="AAR26894.1"/>
    <property type="molecule type" value="Genomic_DNA"/>
</dbReference>
<protein>
    <submittedName>
        <fullName evidence="1">FirrV-1-B19</fullName>
    </submittedName>
</protein>
<reference evidence="1" key="1">
    <citation type="journal article" date="2003" name="J. Mol. Evol.">
        <title>Comparisons of two large phaeoviral genomes and evolutionary implications.</title>
        <authorList>
            <person name="Delaroque N."/>
            <person name="Boland W."/>
            <person name="Muller D.G."/>
            <person name="Knippers R."/>
        </authorList>
    </citation>
    <scope>NUCLEOTIDE SEQUENCE</scope>
    <source>
        <strain evidence="1">FirrV-1</strain>
    </source>
</reference>
<evidence type="ECO:0000313" key="1">
    <source>
        <dbReference type="EMBL" id="AAR26894.1"/>
    </source>
</evidence>
<organism evidence="1">
    <name type="scientific">Feldmannia irregularis virus a</name>
    <dbReference type="NCBI Taxonomy" id="231992"/>
    <lineage>
        <taxon>Viruses</taxon>
        <taxon>Varidnaviria</taxon>
        <taxon>Bamfordvirae</taxon>
        <taxon>Nucleocytoviricota</taxon>
        <taxon>Megaviricetes</taxon>
        <taxon>Algavirales</taxon>
        <taxon>Phycodnaviridae</taxon>
        <taxon>Phaeovirus</taxon>
        <taxon>Phaeovirus irregularis</taxon>
    </lineage>
</organism>